<evidence type="ECO:0000313" key="2">
    <source>
        <dbReference type="EMBL" id="AXY78315.1"/>
    </source>
</evidence>
<keyword evidence="3" id="KW-1185">Reference proteome</keyword>
<feature type="transmembrane region" description="Helical" evidence="1">
    <location>
        <begin position="96"/>
        <end position="123"/>
    </location>
</feature>
<protein>
    <submittedName>
        <fullName evidence="2">Uncharacterized protein</fullName>
    </submittedName>
</protein>
<sequence length="179" mass="20243">MNSLKYLPFESYTLEAKLSITEVRARLEANIESRQGIRNNNRLSGNTGKPYEGKMTSDSFEISRVINYRNSFLPVIKGRIDTYLGKTRITIKMRTVIFVMVFIFFWLGIVGLVCLGILIMGIIQIRELLQHGFSPVVLIPFGMFALGSLLFTFAFKAESKKANSFLSDLLEGQEVEKAS</sequence>
<accession>A0A3B7N2N9</accession>
<gene>
    <name evidence="2" type="ORF">D3H65_31885</name>
</gene>
<keyword evidence="1" id="KW-1133">Transmembrane helix</keyword>
<dbReference type="Proteomes" id="UP000263900">
    <property type="component" value="Chromosome"/>
</dbReference>
<keyword evidence="1" id="KW-0812">Transmembrane</keyword>
<dbReference type="EMBL" id="CP032157">
    <property type="protein sequence ID" value="AXY78315.1"/>
    <property type="molecule type" value="Genomic_DNA"/>
</dbReference>
<dbReference type="RefSeq" id="WP_119054187.1">
    <property type="nucleotide sequence ID" value="NZ_CP032157.1"/>
</dbReference>
<evidence type="ECO:0000313" key="3">
    <source>
        <dbReference type="Proteomes" id="UP000263900"/>
    </source>
</evidence>
<dbReference type="AlphaFoldDB" id="A0A3B7N2N9"/>
<keyword evidence="1" id="KW-0472">Membrane</keyword>
<name>A0A3B7N2N9_9BACT</name>
<evidence type="ECO:0000256" key="1">
    <source>
        <dbReference type="SAM" id="Phobius"/>
    </source>
</evidence>
<feature type="transmembrane region" description="Helical" evidence="1">
    <location>
        <begin position="135"/>
        <end position="155"/>
    </location>
</feature>
<proteinExistence type="predicted"/>
<dbReference type="OrthoDB" id="6400838at2"/>
<organism evidence="2 3">
    <name type="scientific">Paraflavitalea soli</name>
    <dbReference type="NCBI Taxonomy" id="2315862"/>
    <lineage>
        <taxon>Bacteria</taxon>
        <taxon>Pseudomonadati</taxon>
        <taxon>Bacteroidota</taxon>
        <taxon>Chitinophagia</taxon>
        <taxon>Chitinophagales</taxon>
        <taxon>Chitinophagaceae</taxon>
        <taxon>Paraflavitalea</taxon>
    </lineage>
</organism>
<reference evidence="2 3" key="1">
    <citation type="submission" date="2018-09" db="EMBL/GenBank/DDBJ databases">
        <title>Genome sequencing of strain 6GH32-13.</title>
        <authorList>
            <person name="Weon H.-Y."/>
            <person name="Heo J."/>
            <person name="Kwon S.-W."/>
        </authorList>
    </citation>
    <scope>NUCLEOTIDE SEQUENCE [LARGE SCALE GENOMIC DNA]</scope>
    <source>
        <strain evidence="2 3">5GH32-13</strain>
    </source>
</reference>
<dbReference type="KEGG" id="pseg:D3H65_31885"/>